<evidence type="ECO:0000256" key="1">
    <source>
        <dbReference type="SAM" id="MobiDB-lite"/>
    </source>
</evidence>
<evidence type="ECO:0000313" key="2">
    <source>
        <dbReference type="EMBL" id="VDK48809.1"/>
    </source>
</evidence>
<reference evidence="2 3" key="2">
    <citation type="submission" date="2018-11" db="EMBL/GenBank/DDBJ databases">
        <authorList>
            <consortium name="Pathogen Informatics"/>
        </authorList>
    </citation>
    <scope>NUCLEOTIDE SEQUENCE [LARGE SCALE GENOMIC DNA]</scope>
</reference>
<dbReference type="WBParaSite" id="GPUH_0000506101-mRNA-1">
    <property type="protein sequence ID" value="GPUH_0000506101-mRNA-1"/>
    <property type="gene ID" value="GPUH_0000506101"/>
</dbReference>
<feature type="region of interest" description="Disordered" evidence="1">
    <location>
        <begin position="69"/>
        <end position="176"/>
    </location>
</feature>
<evidence type="ECO:0000313" key="4">
    <source>
        <dbReference type="WBParaSite" id="GPUH_0000506101-mRNA-1"/>
    </source>
</evidence>
<sequence length="176" mass="20035">MLRRIDECIESVCASARSFSEQNPEKQIAVESVESRKEDNTATDISCSTRALNIAVKCVLNEIVDEVAGDKVDERRRRKRARPTKESTAVEGKQWRPSKRLQKFLKDLESDEYVTQPPAKTQKRNSPRNAAEVQRKRRKPSKTDKGETESSFIGDSSSTSTSTSLHYGEFNFDFEE</sequence>
<name>A0A183D8L3_9BILA</name>
<keyword evidence="3" id="KW-1185">Reference proteome</keyword>
<proteinExistence type="predicted"/>
<protein>
    <submittedName>
        <fullName evidence="2 4">Uncharacterized protein</fullName>
    </submittedName>
</protein>
<gene>
    <name evidence="2" type="ORF">GPUH_LOCUS5058</name>
</gene>
<reference evidence="4" key="1">
    <citation type="submission" date="2016-06" db="UniProtKB">
        <authorList>
            <consortium name="WormBaseParasite"/>
        </authorList>
    </citation>
    <scope>IDENTIFICATION</scope>
</reference>
<dbReference type="EMBL" id="UYRT01010231">
    <property type="protein sequence ID" value="VDK48809.1"/>
    <property type="molecule type" value="Genomic_DNA"/>
</dbReference>
<dbReference type="AlphaFoldDB" id="A0A183D8L3"/>
<accession>A0A183D8L3</accession>
<dbReference type="Proteomes" id="UP000271098">
    <property type="component" value="Unassembled WGS sequence"/>
</dbReference>
<evidence type="ECO:0000313" key="3">
    <source>
        <dbReference type="Proteomes" id="UP000271098"/>
    </source>
</evidence>
<organism evidence="4">
    <name type="scientific">Gongylonema pulchrum</name>
    <dbReference type="NCBI Taxonomy" id="637853"/>
    <lineage>
        <taxon>Eukaryota</taxon>
        <taxon>Metazoa</taxon>
        <taxon>Ecdysozoa</taxon>
        <taxon>Nematoda</taxon>
        <taxon>Chromadorea</taxon>
        <taxon>Rhabditida</taxon>
        <taxon>Spirurina</taxon>
        <taxon>Spiruromorpha</taxon>
        <taxon>Spiruroidea</taxon>
        <taxon>Gongylonematidae</taxon>
        <taxon>Gongylonema</taxon>
    </lineage>
</organism>